<dbReference type="GeneID" id="41981470"/>
<feature type="chain" id="PRO_5034172669" description="AA9 family lytic polysaccharide monooxygenase" evidence="7">
    <location>
        <begin position="22"/>
        <end position="298"/>
    </location>
</feature>
<dbReference type="GO" id="GO:0030248">
    <property type="term" value="F:cellulose binding"/>
    <property type="evidence" value="ECO:0007669"/>
    <property type="project" value="UniProtKB-UniRule"/>
</dbReference>
<comment type="function">
    <text evidence="6">Lytic polysaccharide monooxygenase (LMPO) that depolymerizes crystalline and amorphous polysaccharides via the oxidation of scissile alpha- or beta-(1-4)-glycosidic bonds, yielding C1 and/or C4 oxidation products. Catalysis by LPMOs requires the reduction of the active-site copper from Cu(II) to Cu(I) by a reducing agent and H(2)O(2) or O(2) as a cosubstrate.</text>
</comment>
<evidence type="ECO:0000256" key="5">
    <source>
        <dbReference type="ARBA" id="ARBA00023180"/>
    </source>
</evidence>
<organism evidence="9 10">
    <name type="scientific">Lachnellula hyalina</name>
    <dbReference type="NCBI Taxonomy" id="1316788"/>
    <lineage>
        <taxon>Eukaryota</taxon>
        <taxon>Fungi</taxon>
        <taxon>Dikarya</taxon>
        <taxon>Ascomycota</taxon>
        <taxon>Pezizomycotina</taxon>
        <taxon>Leotiomycetes</taxon>
        <taxon>Helotiales</taxon>
        <taxon>Lachnaceae</taxon>
        <taxon>Lachnellula</taxon>
    </lineage>
</organism>
<dbReference type="InterPro" id="IPR005103">
    <property type="entry name" value="AA9_LPMO"/>
</dbReference>
<dbReference type="EMBL" id="QGMH01000012">
    <property type="protein sequence ID" value="TVY30003.1"/>
    <property type="molecule type" value="Genomic_DNA"/>
</dbReference>
<keyword evidence="3 6" id="KW-0964">Secreted</keyword>
<sequence length="298" mass="31319">MKTFPLLSSIILAARLASSHGMWQRLKVNGTDQGQLVGINPPAVNNPVQIVTGSSIACNTGLVSPLSNTVITIPAGATVEAWFEHVLGGAQSSTDADNPIASSHKGPIIVYLAKVDDAATARDYNSYSWFKIAEQGLDNSSGKWAVDTMIAGTSSGVGWWDFTVPSCGAIFFSYSVPHTHERYSISSGIPSSQWAVIYSSKADSKIVSPVAAGQYLMRIELIALHSAYASGQAQFYMSCANVQITGSGTETGTTVTFPGAYTATDPGILINIYDSSTPSLPNNSGKPYTIPGPAKLAC</sequence>
<dbReference type="GO" id="GO:0030245">
    <property type="term" value="P:cellulose catabolic process"/>
    <property type="evidence" value="ECO:0007669"/>
    <property type="project" value="UniProtKB-UniRule"/>
</dbReference>
<evidence type="ECO:0000256" key="3">
    <source>
        <dbReference type="ARBA" id="ARBA00022525"/>
    </source>
</evidence>
<keyword evidence="5" id="KW-0325">Glycoprotein</keyword>
<dbReference type="InterPro" id="IPR049892">
    <property type="entry name" value="AA9"/>
</dbReference>
<keyword evidence="6" id="KW-0136">Cellulose degradation</keyword>
<keyword evidence="10" id="KW-1185">Reference proteome</keyword>
<name>A0A8H8R7H4_9HELO</name>
<dbReference type="Proteomes" id="UP000431533">
    <property type="component" value="Unassembled WGS sequence"/>
</dbReference>
<evidence type="ECO:0000313" key="10">
    <source>
        <dbReference type="Proteomes" id="UP000431533"/>
    </source>
</evidence>
<comment type="subcellular location">
    <subcellularLocation>
        <location evidence="2 6">Secreted</location>
    </subcellularLocation>
</comment>
<dbReference type="Pfam" id="PF03443">
    <property type="entry name" value="AA9"/>
    <property type="match status" value="2"/>
</dbReference>
<evidence type="ECO:0000256" key="6">
    <source>
        <dbReference type="RuleBase" id="RU368122"/>
    </source>
</evidence>
<comment type="cofactor">
    <cofactor evidence="1">
        <name>Cu(2+)</name>
        <dbReference type="ChEBI" id="CHEBI:29036"/>
    </cofactor>
</comment>
<protein>
    <recommendedName>
        <fullName evidence="6">AA9 family lytic polysaccharide monooxygenase</fullName>
        <ecNumber evidence="6">1.14.99.56</ecNumber>
    </recommendedName>
    <alternativeName>
        <fullName evidence="6">Endo-beta-1,4-glucanase</fullName>
    </alternativeName>
    <alternativeName>
        <fullName evidence="6">Glycosyl hydrolase 61 family protein</fullName>
    </alternativeName>
</protein>
<comment type="domain">
    <text evidence="6">Has a modular structure: an endo-beta-1,4-glucanase catalytic module at the N-terminus, a linker rich in serines and threonines, and a C-terminal carbohydrate-binding module (CBM).</text>
</comment>
<evidence type="ECO:0000256" key="4">
    <source>
        <dbReference type="ARBA" id="ARBA00023157"/>
    </source>
</evidence>
<dbReference type="OrthoDB" id="2525337at2759"/>
<comment type="catalytic activity">
    <reaction evidence="6">
        <text>[(1-&gt;4)-beta-D-glucosyl]n+m + reduced acceptor + O2 = 4-dehydro-beta-D-glucosyl-[(1-&gt;4)-beta-D-glucosyl]n-1 + [(1-&gt;4)-beta-D-glucosyl]m + acceptor + H2O.</text>
        <dbReference type="EC" id="1.14.99.56"/>
    </reaction>
</comment>
<evidence type="ECO:0000256" key="1">
    <source>
        <dbReference type="ARBA" id="ARBA00001973"/>
    </source>
</evidence>
<dbReference type="AlphaFoldDB" id="A0A8H8R7H4"/>
<evidence type="ECO:0000259" key="8">
    <source>
        <dbReference type="Pfam" id="PF03443"/>
    </source>
</evidence>
<dbReference type="GO" id="GO:0005576">
    <property type="term" value="C:extracellular region"/>
    <property type="evidence" value="ECO:0007669"/>
    <property type="project" value="UniProtKB-SubCell"/>
</dbReference>
<keyword evidence="4 6" id="KW-1015">Disulfide bond</keyword>
<dbReference type="Gene3D" id="2.70.50.70">
    <property type="match status" value="2"/>
</dbReference>
<accession>A0A8H8R7H4</accession>
<keyword evidence="6" id="KW-0119">Carbohydrate metabolism</keyword>
<reference evidence="9 10" key="1">
    <citation type="submission" date="2018-05" db="EMBL/GenBank/DDBJ databases">
        <title>Genome sequencing and assembly of the regulated plant pathogen Lachnellula willkommii and related sister species for the development of diagnostic species identification markers.</title>
        <authorList>
            <person name="Giroux E."/>
            <person name="Bilodeau G."/>
        </authorList>
    </citation>
    <scope>NUCLEOTIDE SEQUENCE [LARGE SCALE GENOMIC DNA]</scope>
    <source>
        <strain evidence="9 10">CBS 185.66</strain>
    </source>
</reference>
<dbReference type="PANTHER" id="PTHR33353:SF13">
    <property type="entry name" value="ENDOGLUCANASE II"/>
    <property type="match status" value="1"/>
</dbReference>
<dbReference type="RefSeq" id="XP_031008790.1">
    <property type="nucleotide sequence ID" value="XM_031146256.1"/>
</dbReference>
<dbReference type="PANTHER" id="PTHR33353">
    <property type="entry name" value="PUTATIVE (AFU_ORTHOLOGUE AFUA_1G12560)-RELATED"/>
    <property type="match status" value="1"/>
</dbReference>
<evidence type="ECO:0000313" key="9">
    <source>
        <dbReference type="EMBL" id="TVY30003.1"/>
    </source>
</evidence>
<keyword evidence="6" id="KW-0624">Polysaccharide degradation</keyword>
<dbReference type="EC" id="1.14.99.56" evidence="6"/>
<proteinExistence type="predicted"/>
<dbReference type="CDD" id="cd21175">
    <property type="entry name" value="LPMO_AA9"/>
    <property type="match status" value="1"/>
</dbReference>
<feature type="domain" description="Auxiliary Activity family 9 catalytic" evidence="8">
    <location>
        <begin position="20"/>
        <end position="167"/>
    </location>
</feature>
<keyword evidence="7" id="KW-0732">Signal</keyword>
<comment type="caution">
    <text evidence="9">The sequence shown here is derived from an EMBL/GenBank/DDBJ whole genome shotgun (WGS) entry which is preliminary data.</text>
</comment>
<dbReference type="GO" id="GO:0008810">
    <property type="term" value="F:cellulase activity"/>
    <property type="evidence" value="ECO:0007669"/>
    <property type="project" value="UniProtKB-UniRule"/>
</dbReference>
<gene>
    <name evidence="9" type="primary">eglD_0</name>
    <name evidence="9" type="ORF">LHYA1_G001272</name>
</gene>
<feature type="signal peptide" evidence="7">
    <location>
        <begin position="1"/>
        <end position="21"/>
    </location>
</feature>
<evidence type="ECO:0000256" key="7">
    <source>
        <dbReference type="SAM" id="SignalP"/>
    </source>
</evidence>
<feature type="domain" description="Auxiliary Activity family 9 catalytic" evidence="8">
    <location>
        <begin position="199"/>
        <end position="277"/>
    </location>
</feature>
<evidence type="ECO:0000256" key="2">
    <source>
        <dbReference type="ARBA" id="ARBA00004613"/>
    </source>
</evidence>